<comment type="caution">
    <text evidence="4">The sequence shown here is derived from an EMBL/GenBank/DDBJ whole genome shotgun (WGS) entry which is preliminary data.</text>
</comment>
<accession>A0A9X3Z7M7</accession>
<sequence>MANRLNGVWFNEYGSRMEITVDETGFFSGLYSSHTGEVGTYRVIGLTDPHSVSDNQGVSISIHWRPLHAEGENPDWHMVSGMVGQLQTVDGAEVITLNHLLVQETDHGDNWRSTFIDKIKFTRG</sequence>
<dbReference type="AlphaFoldDB" id="A0A9X3Z7M7"/>
<evidence type="ECO:0000256" key="2">
    <source>
        <dbReference type="ARBA" id="ARBA00022525"/>
    </source>
</evidence>
<keyword evidence="3" id="KW-0732">Signal</keyword>
<comment type="subcellular location">
    <subcellularLocation>
        <location evidence="1">Secreted</location>
    </subcellularLocation>
</comment>
<organism evidence="4 5">
    <name type="scientific">Govanella unica</name>
    <dbReference type="NCBI Taxonomy" id="2975056"/>
    <lineage>
        <taxon>Bacteria</taxon>
        <taxon>Pseudomonadati</taxon>
        <taxon>Pseudomonadota</taxon>
        <taxon>Alphaproteobacteria</taxon>
        <taxon>Emcibacterales</taxon>
        <taxon>Govanellaceae</taxon>
        <taxon>Govanella</taxon>
    </lineage>
</organism>
<proteinExistence type="predicted"/>
<dbReference type="Proteomes" id="UP001141619">
    <property type="component" value="Unassembled WGS sequence"/>
</dbReference>
<dbReference type="PROSITE" id="PS51326">
    <property type="entry name" value="AVIDIN_2"/>
    <property type="match status" value="1"/>
</dbReference>
<dbReference type="EMBL" id="JANWOI010000003">
    <property type="protein sequence ID" value="MDA5194149.1"/>
    <property type="molecule type" value="Genomic_DNA"/>
</dbReference>
<evidence type="ECO:0000256" key="3">
    <source>
        <dbReference type="ARBA" id="ARBA00022729"/>
    </source>
</evidence>
<dbReference type="RefSeq" id="WP_274943853.1">
    <property type="nucleotide sequence ID" value="NZ_JANWOI010000003.1"/>
</dbReference>
<keyword evidence="5" id="KW-1185">Reference proteome</keyword>
<name>A0A9X3Z7M7_9PROT</name>
<dbReference type="GO" id="GO:0005576">
    <property type="term" value="C:extracellular region"/>
    <property type="evidence" value="ECO:0007669"/>
    <property type="project" value="UniProtKB-SubCell"/>
</dbReference>
<dbReference type="GO" id="GO:0009374">
    <property type="term" value="F:biotin binding"/>
    <property type="evidence" value="ECO:0007669"/>
    <property type="project" value="InterPro"/>
</dbReference>
<dbReference type="SUPFAM" id="SSF50876">
    <property type="entry name" value="Avidin/streptavidin"/>
    <property type="match status" value="1"/>
</dbReference>
<protein>
    <submittedName>
        <fullName evidence="4">Avidin/streptavidin family protein</fullName>
    </submittedName>
</protein>
<dbReference type="Gene3D" id="2.40.128.30">
    <property type="entry name" value="Avidin-like"/>
    <property type="match status" value="1"/>
</dbReference>
<evidence type="ECO:0000313" key="4">
    <source>
        <dbReference type="EMBL" id="MDA5194149.1"/>
    </source>
</evidence>
<dbReference type="InterPro" id="IPR036896">
    <property type="entry name" value="Avidin-like_sf"/>
</dbReference>
<gene>
    <name evidence="4" type="ORF">NYP16_09325</name>
</gene>
<dbReference type="Pfam" id="PF01382">
    <property type="entry name" value="Avidin"/>
    <property type="match status" value="1"/>
</dbReference>
<reference evidence="4" key="2">
    <citation type="journal article" date="2023" name="Syst. Appl. Microbiol.">
        <title>Govania unica gen. nov., sp. nov., a rare biosphere bacterium that represents a novel family in the class Alphaproteobacteria.</title>
        <authorList>
            <person name="Vandamme P."/>
            <person name="Peeters C."/>
            <person name="Hettiarachchi A."/>
            <person name="Cnockaert M."/>
            <person name="Carlier A."/>
        </authorList>
    </citation>
    <scope>NUCLEOTIDE SEQUENCE</scope>
    <source>
        <strain evidence="4">LMG 31809</strain>
    </source>
</reference>
<evidence type="ECO:0000256" key="1">
    <source>
        <dbReference type="ARBA" id="ARBA00004613"/>
    </source>
</evidence>
<evidence type="ECO:0000313" key="5">
    <source>
        <dbReference type="Proteomes" id="UP001141619"/>
    </source>
</evidence>
<dbReference type="InterPro" id="IPR005468">
    <property type="entry name" value="Avidin/str"/>
</dbReference>
<reference evidence="4" key="1">
    <citation type="submission" date="2022-08" db="EMBL/GenBank/DDBJ databases">
        <authorList>
            <person name="Vandamme P."/>
            <person name="Hettiarachchi A."/>
            <person name="Peeters C."/>
            <person name="Cnockaert M."/>
            <person name="Carlier A."/>
        </authorList>
    </citation>
    <scope>NUCLEOTIDE SEQUENCE</scope>
    <source>
        <strain evidence="4">LMG 31809</strain>
    </source>
</reference>
<keyword evidence="2" id="KW-0964">Secreted</keyword>